<dbReference type="STRING" id="1531966.A0A0A1TIA9"/>
<organism evidence="2 3">
    <name type="scientific">[Torrubiella] hemipterigena</name>
    <dbReference type="NCBI Taxonomy" id="1531966"/>
    <lineage>
        <taxon>Eukaryota</taxon>
        <taxon>Fungi</taxon>
        <taxon>Dikarya</taxon>
        <taxon>Ascomycota</taxon>
        <taxon>Pezizomycotina</taxon>
        <taxon>Sordariomycetes</taxon>
        <taxon>Hypocreomycetidae</taxon>
        <taxon>Hypocreales</taxon>
        <taxon>Clavicipitaceae</taxon>
        <taxon>Clavicipitaceae incertae sedis</taxon>
        <taxon>'Torrubiella' clade</taxon>
    </lineage>
</organism>
<keyword evidence="1" id="KW-0812">Transmembrane</keyword>
<keyword evidence="1" id="KW-0472">Membrane</keyword>
<dbReference type="OrthoDB" id="294730at2759"/>
<name>A0A0A1TIA9_9HYPO</name>
<feature type="transmembrane region" description="Helical" evidence="1">
    <location>
        <begin position="197"/>
        <end position="224"/>
    </location>
</feature>
<keyword evidence="3" id="KW-1185">Reference proteome</keyword>
<reference evidence="2 3" key="1">
    <citation type="journal article" date="2015" name="Genome Announc.">
        <title>Draft Genome Sequence and Gene Annotation of the Entomopathogenic Fungus Verticillium hemipterigenum.</title>
        <authorList>
            <person name="Horn F."/>
            <person name="Habel A."/>
            <person name="Scharf D.H."/>
            <person name="Dworschak J."/>
            <person name="Brakhage A.A."/>
            <person name="Guthke R."/>
            <person name="Hertweck C."/>
            <person name="Linde J."/>
        </authorList>
    </citation>
    <scope>NUCLEOTIDE SEQUENCE [LARGE SCALE GENOMIC DNA]</scope>
</reference>
<gene>
    <name evidence="2" type="ORF">VHEMI06116</name>
</gene>
<feature type="transmembrane region" description="Helical" evidence="1">
    <location>
        <begin position="45"/>
        <end position="64"/>
    </location>
</feature>
<feature type="transmembrane region" description="Helical" evidence="1">
    <location>
        <begin position="245"/>
        <end position="266"/>
    </location>
</feature>
<sequence>MAEMAKIVGGRPLEIVVATGLLLKLCMSCSPVIVTLSVIFNSVTRHAMCTVSLSAFATVVCWAASLPRTFKFVAQVGVISTTSILMAVFIAIIGLGVAGHPNGTSADWAREITVVGRPSFVAGVSACLKICYAFAGNVAYISYMAEMRNPSKDFAPALAVLQISSVLLYIVTTVPIYCLSGQFVRSPALGSTPDLPARIAFGAALPAVLATGLAFGHTAIKYMYLLVLQALNATHRATENSATPWSIWVSCATAFWLVCFLVANAILVFDSIISISSAIFVSWFAFGISGIFWYYRNWREKLYP</sequence>
<feature type="transmembrane region" description="Helical" evidence="1">
    <location>
        <begin position="76"/>
        <end position="99"/>
    </location>
</feature>
<feature type="transmembrane region" description="Helical" evidence="1">
    <location>
        <begin position="119"/>
        <end position="142"/>
    </location>
</feature>
<dbReference type="Proteomes" id="UP000039046">
    <property type="component" value="Unassembled WGS sequence"/>
</dbReference>
<dbReference type="EMBL" id="CDHN01000003">
    <property type="protein sequence ID" value="CEJ90325.1"/>
    <property type="molecule type" value="Genomic_DNA"/>
</dbReference>
<evidence type="ECO:0000313" key="2">
    <source>
        <dbReference type="EMBL" id="CEJ90325.1"/>
    </source>
</evidence>
<protein>
    <recommendedName>
        <fullName evidence="4">Amino acid transporter transmembrane domain-containing protein</fullName>
    </recommendedName>
</protein>
<feature type="transmembrane region" description="Helical" evidence="1">
    <location>
        <begin position="154"/>
        <end position="177"/>
    </location>
</feature>
<feature type="transmembrane region" description="Helical" evidence="1">
    <location>
        <begin position="21"/>
        <end position="39"/>
    </location>
</feature>
<accession>A0A0A1TIA9</accession>
<dbReference type="HOGENOM" id="CLU_027816_4_2_1"/>
<evidence type="ECO:0008006" key="4">
    <source>
        <dbReference type="Google" id="ProtNLM"/>
    </source>
</evidence>
<evidence type="ECO:0000313" key="3">
    <source>
        <dbReference type="Proteomes" id="UP000039046"/>
    </source>
</evidence>
<evidence type="ECO:0000256" key="1">
    <source>
        <dbReference type="SAM" id="Phobius"/>
    </source>
</evidence>
<proteinExistence type="predicted"/>
<dbReference type="Gene3D" id="1.20.1740.10">
    <property type="entry name" value="Amino acid/polyamine transporter I"/>
    <property type="match status" value="1"/>
</dbReference>
<keyword evidence="1" id="KW-1133">Transmembrane helix</keyword>
<feature type="transmembrane region" description="Helical" evidence="1">
    <location>
        <begin position="272"/>
        <end position="295"/>
    </location>
</feature>
<dbReference type="AlphaFoldDB" id="A0A0A1TIA9"/>